<keyword evidence="1" id="KW-1133">Transmembrane helix</keyword>
<keyword evidence="1" id="KW-0472">Membrane</keyword>
<dbReference type="RefSeq" id="WP_115175849.1">
    <property type="nucleotide sequence ID" value="NZ_UGNY01000001.1"/>
</dbReference>
<gene>
    <name evidence="2" type="ORF">NCTC11978_02534</name>
</gene>
<keyword evidence="1" id="KW-0812">Transmembrane</keyword>
<accession>A0A378IW05</accession>
<dbReference type="AlphaFoldDB" id="A0A378IW05"/>
<dbReference type="EMBL" id="UGNY01000001">
    <property type="protein sequence ID" value="STX39339.1"/>
    <property type="molecule type" value="Genomic_DNA"/>
</dbReference>
<organism evidence="2 3">
    <name type="scientific">Legionella feeleii</name>
    <dbReference type="NCBI Taxonomy" id="453"/>
    <lineage>
        <taxon>Bacteria</taxon>
        <taxon>Pseudomonadati</taxon>
        <taxon>Pseudomonadota</taxon>
        <taxon>Gammaproteobacteria</taxon>
        <taxon>Legionellales</taxon>
        <taxon>Legionellaceae</taxon>
        <taxon>Legionella</taxon>
    </lineage>
</organism>
<reference evidence="2 3" key="1">
    <citation type="submission" date="2018-06" db="EMBL/GenBank/DDBJ databases">
        <authorList>
            <consortium name="Pathogen Informatics"/>
            <person name="Doyle S."/>
        </authorList>
    </citation>
    <scope>NUCLEOTIDE SEQUENCE [LARGE SCALE GENOMIC DNA]</scope>
    <source>
        <strain evidence="2 3">NCTC11978</strain>
    </source>
</reference>
<dbReference type="Proteomes" id="UP000254033">
    <property type="component" value="Unassembled WGS sequence"/>
</dbReference>
<evidence type="ECO:0000256" key="1">
    <source>
        <dbReference type="SAM" id="Phobius"/>
    </source>
</evidence>
<feature type="transmembrane region" description="Helical" evidence="1">
    <location>
        <begin position="121"/>
        <end position="149"/>
    </location>
</feature>
<evidence type="ECO:0000313" key="2">
    <source>
        <dbReference type="EMBL" id="STX39339.1"/>
    </source>
</evidence>
<name>A0A378IW05_9GAMM</name>
<evidence type="ECO:0000313" key="3">
    <source>
        <dbReference type="Proteomes" id="UP000254033"/>
    </source>
</evidence>
<sequence>MFLSAEEFIRSDNKDKQKELVESDSFAQEFLEFSQSKTVAALFEGTLLANGQVNVPKLEELSNSLEEMDLMNIGRNKVFQARKEHFEQQKKLHQQALLAIKNPALELAAQQSFVRRNAGSLFLGFLVLVTLVNLVLIATGVFAPFGLFLEGVKNYLAFGGAAAAGVASAAKLANNEHQLSTYQINTSKRTKEIEEDFNANFEQRNRQAFLDMDAKEAQYALQVRQISHTSNEEVVSQEHDDSQDFSMVGELVEEAVHGDSSLLPKATLLVDSVSIQPPVDTSSRKDVGVVVQGKEDGIVISSNEGTQIYSQ</sequence>
<protein>
    <submittedName>
        <fullName evidence="2">Uncharacterized protein</fullName>
    </submittedName>
</protein>
<proteinExistence type="predicted"/>